<evidence type="ECO:0000256" key="7">
    <source>
        <dbReference type="PIRSR" id="PIRSR000097-3"/>
    </source>
</evidence>
<dbReference type="InterPro" id="IPR020471">
    <property type="entry name" value="AKR"/>
</dbReference>
<dbReference type="GO" id="GO:1990002">
    <property type="term" value="F:methylglyoxal reductase (NADPH) (acetol producing) activity"/>
    <property type="evidence" value="ECO:0007669"/>
    <property type="project" value="TreeGrafter"/>
</dbReference>
<keyword evidence="2" id="KW-0521">NADP</keyword>
<proteinExistence type="inferred from homology"/>
<feature type="active site" description="Proton donor" evidence="5">
    <location>
        <position position="60"/>
    </location>
</feature>
<accession>A0A7X1B0U9</accession>
<dbReference type="SUPFAM" id="SSF51430">
    <property type="entry name" value="NAD(P)-linked oxidoreductase"/>
    <property type="match status" value="1"/>
</dbReference>
<dbReference type="InterPro" id="IPR023210">
    <property type="entry name" value="NADP_OxRdtase_dom"/>
</dbReference>
<comment type="similarity">
    <text evidence="1">Belongs to the aldo/keto reductase family.</text>
</comment>
<evidence type="ECO:0000259" key="8">
    <source>
        <dbReference type="Pfam" id="PF00248"/>
    </source>
</evidence>
<evidence type="ECO:0000256" key="2">
    <source>
        <dbReference type="ARBA" id="ARBA00022857"/>
    </source>
</evidence>
<evidence type="ECO:0000313" key="10">
    <source>
        <dbReference type="Proteomes" id="UP000525652"/>
    </source>
</evidence>
<evidence type="ECO:0000256" key="3">
    <source>
        <dbReference type="ARBA" id="ARBA00023002"/>
    </source>
</evidence>
<feature type="binding site" evidence="6">
    <location>
        <position position="118"/>
    </location>
    <ligand>
        <name>substrate</name>
    </ligand>
</feature>
<dbReference type="PRINTS" id="PR00069">
    <property type="entry name" value="ALDKETRDTASE"/>
</dbReference>
<comment type="catalytic activity">
    <reaction evidence="4">
        <text>hydroxyacetone + NADP(+) = methylglyoxal + NADPH + H(+)</text>
        <dbReference type="Rhea" id="RHEA:27986"/>
        <dbReference type="ChEBI" id="CHEBI:15378"/>
        <dbReference type="ChEBI" id="CHEBI:17158"/>
        <dbReference type="ChEBI" id="CHEBI:27957"/>
        <dbReference type="ChEBI" id="CHEBI:57783"/>
        <dbReference type="ChEBI" id="CHEBI:58349"/>
    </reaction>
</comment>
<organism evidence="9 10">
    <name type="scientific">Puniceicoccus vermicola</name>
    <dbReference type="NCBI Taxonomy" id="388746"/>
    <lineage>
        <taxon>Bacteria</taxon>
        <taxon>Pseudomonadati</taxon>
        <taxon>Verrucomicrobiota</taxon>
        <taxon>Opitutia</taxon>
        <taxon>Puniceicoccales</taxon>
        <taxon>Puniceicoccaceae</taxon>
        <taxon>Puniceicoccus</taxon>
    </lineage>
</organism>
<dbReference type="FunFam" id="3.20.20.100:FF:000002">
    <property type="entry name" value="2,5-diketo-D-gluconic acid reductase A"/>
    <property type="match status" value="1"/>
</dbReference>
<evidence type="ECO:0000256" key="1">
    <source>
        <dbReference type="ARBA" id="ARBA00007905"/>
    </source>
</evidence>
<evidence type="ECO:0000256" key="6">
    <source>
        <dbReference type="PIRSR" id="PIRSR000097-2"/>
    </source>
</evidence>
<comment type="caution">
    <text evidence="9">The sequence shown here is derived from an EMBL/GenBank/DDBJ whole genome shotgun (WGS) entry which is preliminary data.</text>
</comment>
<dbReference type="InterPro" id="IPR036812">
    <property type="entry name" value="NAD(P)_OxRdtase_dom_sf"/>
</dbReference>
<dbReference type="GO" id="GO:0051596">
    <property type="term" value="P:methylglyoxal catabolic process"/>
    <property type="evidence" value="ECO:0007669"/>
    <property type="project" value="TreeGrafter"/>
</dbReference>
<feature type="site" description="Lowers pKa of active site Tyr" evidence="7">
    <location>
        <position position="85"/>
    </location>
</feature>
<dbReference type="PANTHER" id="PTHR43827:SF3">
    <property type="entry name" value="NADP-DEPENDENT OXIDOREDUCTASE DOMAIN-CONTAINING PROTEIN"/>
    <property type="match status" value="1"/>
</dbReference>
<feature type="domain" description="NADP-dependent oxidoreductase" evidence="8">
    <location>
        <begin position="27"/>
        <end position="268"/>
    </location>
</feature>
<name>A0A7X1B0U9_9BACT</name>
<keyword evidence="10" id="KW-1185">Reference proteome</keyword>
<dbReference type="PROSITE" id="PS00798">
    <property type="entry name" value="ALDOKETO_REDUCTASE_1"/>
    <property type="match status" value="1"/>
</dbReference>
<protein>
    <submittedName>
        <fullName evidence="9">Aldo/keto reductase</fullName>
    </submittedName>
</protein>
<dbReference type="AlphaFoldDB" id="A0A7X1B0U9"/>
<evidence type="ECO:0000256" key="5">
    <source>
        <dbReference type="PIRSR" id="PIRSR000097-1"/>
    </source>
</evidence>
<dbReference type="PIRSF" id="PIRSF000097">
    <property type="entry name" value="AKR"/>
    <property type="match status" value="1"/>
</dbReference>
<dbReference type="Pfam" id="PF00248">
    <property type="entry name" value="Aldo_ket_red"/>
    <property type="match status" value="1"/>
</dbReference>
<evidence type="ECO:0000313" key="9">
    <source>
        <dbReference type="EMBL" id="MBC2603497.1"/>
    </source>
</evidence>
<dbReference type="PROSITE" id="PS00062">
    <property type="entry name" value="ALDOKETO_REDUCTASE_2"/>
    <property type="match status" value="1"/>
</dbReference>
<reference evidence="9 10" key="1">
    <citation type="submission" date="2020-07" db="EMBL/GenBank/DDBJ databases">
        <authorList>
            <person name="Feng X."/>
        </authorList>
    </citation>
    <scope>NUCLEOTIDE SEQUENCE [LARGE SCALE GENOMIC DNA]</scope>
    <source>
        <strain evidence="9 10">JCM14086</strain>
    </source>
</reference>
<sequence>MKVDPQTVVNSNQVRLKNVHGQDIPALGFGTYELEGDTCRRAVDAALGTGYRHIDTARMYENEEEVGRAIAESRIDRDDLFVTSKIWRDDLDTEGVDREIKTSLKLLNLDYLDLYLIHWPNPEYPLEETLEALMKHREKGLVRHIGVSNFPPNLFRQAISLAPIFCNQVEYHPFLRQGENIHIARAHDALVTAYSPLAQGKVSGCEAIESIAQKHGKNAQQVTLRWLLEQNSVAAIPRSSTPEHIANNFEVFDFQLDDGDRAQIASLEKGQRIVDPDFAPDWDNG</sequence>
<dbReference type="PANTHER" id="PTHR43827">
    <property type="entry name" value="2,5-DIKETO-D-GLUCONIC ACID REDUCTASE"/>
    <property type="match status" value="1"/>
</dbReference>
<keyword evidence="3" id="KW-0560">Oxidoreductase</keyword>
<dbReference type="RefSeq" id="WP_185694125.1">
    <property type="nucleotide sequence ID" value="NZ_JACHVA010000127.1"/>
</dbReference>
<dbReference type="InterPro" id="IPR018170">
    <property type="entry name" value="Aldo/ket_reductase_CS"/>
</dbReference>
<dbReference type="Proteomes" id="UP000525652">
    <property type="component" value="Unassembled WGS sequence"/>
</dbReference>
<evidence type="ECO:0000256" key="4">
    <source>
        <dbReference type="ARBA" id="ARBA00049445"/>
    </source>
</evidence>
<dbReference type="EMBL" id="JACHVA010000127">
    <property type="protein sequence ID" value="MBC2603497.1"/>
    <property type="molecule type" value="Genomic_DNA"/>
</dbReference>
<dbReference type="Gene3D" id="3.20.20.100">
    <property type="entry name" value="NADP-dependent oxidoreductase domain"/>
    <property type="match status" value="1"/>
</dbReference>
<gene>
    <name evidence="9" type="ORF">H5P30_17075</name>
</gene>